<dbReference type="KEGG" id="niy:FQ775_02295"/>
<sequence length="59" mass="6571">MAQARGFFRNALNALVEARMRQASQYVNGALLMLDDETLKANGHSRAELKKRGGGYYPL</sequence>
<accession>A0A5B8L648</accession>
<dbReference type="EMBL" id="CP042301">
    <property type="protein sequence ID" value="QDZ03170.1"/>
    <property type="molecule type" value="Genomic_DNA"/>
</dbReference>
<reference evidence="1" key="1">
    <citation type="submission" date="2020-04" db="EMBL/GenBank/DDBJ databases">
        <title>Nitratireductor sp. nov. isolated from mangrove soil.</title>
        <authorList>
            <person name="Ye Y."/>
        </authorList>
    </citation>
    <scope>NUCLEOTIDE SEQUENCE</scope>
    <source>
        <strain evidence="1">SY7</strain>
    </source>
</reference>
<dbReference type="Proteomes" id="UP000321389">
    <property type="component" value="Chromosome"/>
</dbReference>
<proteinExistence type="predicted"/>
<evidence type="ECO:0000313" key="2">
    <source>
        <dbReference type="Proteomes" id="UP000321389"/>
    </source>
</evidence>
<organism evidence="1 2">
    <name type="scientific">Nitratireductor mangrovi</name>
    <dbReference type="NCBI Taxonomy" id="2599600"/>
    <lineage>
        <taxon>Bacteria</taxon>
        <taxon>Pseudomonadati</taxon>
        <taxon>Pseudomonadota</taxon>
        <taxon>Alphaproteobacteria</taxon>
        <taxon>Hyphomicrobiales</taxon>
        <taxon>Phyllobacteriaceae</taxon>
        <taxon>Nitratireductor</taxon>
    </lineage>
</organism>
<protein>
    <submittedName>
        <fullName evidence="1">Uncharacterized protein</fullName>
    </submittedName>
</protein>
<dbReference type="AlphaFoldDB" id="A0A5B8L648"/>
<dbReference type="OrthoDB" id="7874013at2"/>
<keyword evidence="2" id="KW-1185">Reference proteome</keyword>
<evidence type="ECO:0000313" key="1">
    <source>
        <dbReference type="EMBL" id="QDZ03170.1"/>
    </source>
</evidence>
<name>A0A5B8L648_9HYPH</name>
<gene>
    <name evidence="1" type="ORF">FQ775_02295</name>
</gene>